<evidence type="ECO:0000256" key="3">
    <source>
        <dbReference type="ARBA" id="ARBA00023002"/>
    </source>
</evidence>
<accession>A0ABP1AF06</accession>
<dbReference type="PRINTS" id="PR00463">
    <property type="entry name" value="EP450I"/>
</dbReference>
<keyword evidence="6" id="KW-0472">Membrane</keyword>
<dbReference type="CDD" id="cd20618">
    <property type="entry name" value="CYP71_clan"/>
    <property type="match status" value="1"/>
</dbReference>
<sequence length="763" mass="86586">MSGLLSSLLLQQKYNISGLLAPVLLISTTALLASFFVHLLSKYVLFKKSSSFRLPPGPRPWPVVGNLLQLSQSGPNLHETFTNWGKQYGPLLYLRLGSVHTVVVSSPAMVKEFLKTHDQQFYYRPTQTMLGEIVFATNGIAFAEGGPMWRYLRKLCMTELFTVKRLQSFQPMRTKEISSMINNIYMESEQGKVVNLNFQLTCLVNNIITQTLFGKRFYGVEESRETDALDFKQITDEVNRWFATLIISDYIPSLRWVARLQGIEAALHALRQRKTQFVQKFITEHKSLIATTDQVKDSGNENTTNKPKDFMSVLLSAPREDGTGNLDDQTIECVVMELLTAGTETSMYTTEWGMTELIRNPMVMKRAQTELETVIGTNRIVEEADLHKLTYLQAVVKETLRLHPPGPLLLPHASLDKACQVAGRYDIPPRTKIMVNIWAMGRDPSIWERPLEFYPERFLQQQQHSEALKYDLQPNFLQQQQHPIVDKTVDATKNMDVKENTFEHLPFGSGKRACPGRPMANLVVEHVLACLLQGFNWELPNKQDPKTLDMTEKFGGVMRKAKPLHVRAYPKLPAHLYNDNIPSLRWVAKLQGIEAALHALRKRKSQFVQKLITEHKRLMATTDQDEDSGNKNTTNKPKDFMSVLLSAPQQDGTGNIDDETIECVVMELLIGGTETSTNTVEWGITELIRNPMVMKRAQTELEIVIGTNRLVEEADLHKLTYVQAVVKEILRLHPPAPLLLPHSSVDEVCEVAGCYDLPPRTSY</sequence>
<evidence type="ECO:0000256" key="6">
    <source>
        <dbReference type="SAM" id="Phobius"/>
    </source>
</evidence>
<dbReference type="InterPro" id="IPR002401">
    <property type="entry name" value="Cyt_P450_E_grp-I"/>
</dbReference>
<evidence type="ECO:0000313" key="7">
    <source>
        <dbReference type="EMBL" id="CAK9861125.1"/>
    </source>
</evidence>
<keyword evidence="8" id="KW-1185">Reference proteome</keyword>
<evidence type="ECO:0008006" key="9">
    <source>
        <dbReference type="Google" id="ProtNLM"/>
    </source>
</evidence>
<dbReference type="EMBL" id="OZ023712">
    <property type="protein sequence ID" value="CAK9861125.1"/>
    <property type="molecule type" value="Genomic_DNA"/>
</dbReference>
<feature type="region of interest" description="Disordered" evidence="5">
    <location>
        <begin position="619"/>
        <end position="638"/>
    </location>
</feature>
<dbReference type="Pfam" id="PF00067">
    <property type="entry name" value="p450"/>
    <property type="match status" value="2"/>
</dbReference>
<keyword evidence="6" id="KW-1133">Transmembrane helix</keyword>
<gene>
    <name evidence="7" type="ORF">CSSPJE1EN2_LOCUS4120</name>
</gene>
<comment type="similarity">
    <text evidence="1">Belongs to the cytochrome P450 family.</text>
</comment>
<dbReference type="PROSITE" id="PS00086">
    <property type="entry name" value="CYTOCHROME_P450"/>
    <property type="match status" value="1"/>
</dbReference>
<dbReference type="InterPro" id="IPR001128">
    <property type="entry name" value="Cyt_P450"/>
</dbReference>
<dbReference type="Proteomes" id="UP001497522">
    <property type="component" value="Chromosome 11"/>
</dbReference>
<name>A0ABP1AF06_9BRYO</name>
<dbReference type="PRINTS" id="PR00385">
    <property type="entry name" value="P450"/>
</dbReference>
<protein>
    <recommendedName>
        <fullName evidence="9">Cytochrome P450</fullName>
    </recommendedName>
</protein>
<proteinExistence type="inferred from homology"/>
<dbReference type="PANTHER" id="PTHR47944">
    <property type="entry name" value="CYTOCHROME P450 98A9"/>
    <property type="match status" value="1"/>
</dbReference>
<evidence type="ECO:0000256" key="2">
    <source>
        <dbReference type="ARBA" id="ARBA00022723"/>
    </source>
</evidence>
<keyword evidence="2" id="KW-0479">Metal-binding</keyword>
<evidence type="ECO:0000256" key="1">
    <source>
        <dbReference type="ARBA" id="ARBA00010617"/>
    </source>
</evidence>
<evidence type="ECO:0000256" key="5">
    <source>
        <dbReference type="SAM" id="MobiDB-lite"/>
    </source>
</evidence>
<dbReference type="InterPro" id="IPR017972">
    <property type="entry name" value="Cyt_P450_CS"/>
</dbReference>
<keyword evidence="6" id="KW-0812">Transmembrane</keyword>
<feature type="transmembrane region" description="Helical" evidence="6">
    <location>
        <begin position="20"/>
        <end position="40"/>
    </location>
</feature>
<keyword evidence="4" id="KW-0408">Iron</keyword>
<reference evidence="7" key="1">
    <citation type="submission" date="2024-03" db="EMBL/GenBank/DDBJ databases">
        <authorList>
            <consortium name="ELIXIR-Norway"/>
            <consortium name="Elixir Norway"/>
        </authorList>
    </citation>
    <scope>NUCLEOTIDE SEQUENCE</scope>
</reference>
<organism evidence="7 8">
    <name type="scientific">Sphagnum jensenii</name>
    <dbReference type="NCBI Taxonomy" id="128206"/>
    <lineage>
        <taxon>Eukaryota</taxon>
        <taxon>Viridiplantae</taxon>
        <taxon>Streptophyta</taxon>
        <taxon>Embryophyta</taxon>
        <taxon>Bryophyta</taxon>
        <taxon>Sphagnophytina</taxon>
        <taxon>Sphagnopsida</taxon>
        <taxon>Sphagnales</taxon>
        <taxon>Sphagnaceae</taxon>
        <taxon>Sphagnum</taxon>
    </lineage>
</organism>
<dbReference type="PANTHER" id="PTHR47944:SF16">
    <property type="entry name" value="CYTOCHROME P450 FAMILY 1 SUBFAMILY A POLYPEPTIDE 1"/>
    <property type="match status" value="1"/>
</dbReference>
<evidence type="ECO:0000313" key="8">
    <source>
        <dbReference type="Proteomes" id="UP001497522"/>
    </source>
</evidence>
<keyword evidence="3" id="KW-0560">Oxidoreductase</keyword>
<dbReference type="Gene3D" id="1.10.630.10">
    <property type="entry name" value="Cytochrome P450"/>
    <property type="match status" value="2"/>
</dbReference>
<dbReference type="SUPFAM" id="SSF48264">
    <property type="entry name" value="Cytochrome P450"/>
    <property type="match status" value="2"/>
</dbReference>
<evidence type="ECO:0000256" key="4">
    <source>
        <dbReference type="ARBA" id="ARBA00023004"/>
    </source>
</evidence>
<dbReference type="InterPro" id="IPR036396">
    <property type="entry name" value="Cyt_P450_sf"/>
</dbReference>